<comment type="caution">
    <text evidence="2">The sequence shown here is derived from an EMBL/GenBank/DDBJ whole genome shotgun (WGS) entry which is preliminary data.</text>
</comment>
<evidence type="ECO:0000313" key="3">
    <source>
        <dbReference type="Proteomes" id="UP001057375"/>
    </source>
</evidence>
<evidence type="ECO:0000256" key="1">
    <source>
        <dbReference type="SAM" id="MobiDB-lite"/>
    </source>
</evidence>
<dbReference type="EMBL" id="BQXS01012433">
    <property type="protein sequence ID" value="GKT22933.1"/>
    <property type="molecule type" value="Genomic_DNA"/>
</dbReference>
<dbReference type="SUPFAM" id="SSF48371">
    <property type="entry name" value="ARM repeat"/>
    <property type="match status" value="1"/>
</dbReference>
<protein>
    <submittedName>
        <fullName evidence="2">Uncharacterized protein</fullName>
    </submittedName>
</protein>
<reference evidence="2" key="1">
    <citation type="submission" date="2022-03" db="EMBL/GenBank/DDBJ databases">
        <title>Draft genome sequence of Aduncisulcus paluster, a free-living microaerophilic Fornicata.</title>
        <authorList>
            <person name="Yuyama I."/>
            <person name="Kume K."/>
            <person name="Tamura T."/>
            <person name="Inagaki Y."/>
            <person name="Hashimoto T."/>
        </authorList>
    </citation>
    <scope>NUCLEOTIDE SEQUENCE</scope>
    <source>
        <strain evidence="2">NY0171</strain>
    </source>
</reference>
<organism evidence="2 3">
    <name type="scientific">Aduncisulcus paluster</name>
    <dbReference type="NCBI Taxonomy" id="2918883"/>
    <lineage>
        <taxon>Eukaryota</taxon>
        <taxon>Metamonada</taxon>
        <taxon>Carpediemonas-like organisms</taxon>
        <taxon>Aduncisulcus</taxon>
    </lineage>
</organism>
<dbReference type="InterPro" id="IPR016024">
    <property type="entry name" value="ARM-type_fold"/>
</dbReference>
<feature type="non-terminal residue" evidence="2">
    <location>
        <position position="1"/>
    </location>
</feature>
<evidence type="ECO:0000313" key="2">
    <source>
        <dbReference type="EMBL" id="GKT22933.1"/>
    </source>
</evidence>
<sequence>HKGDSGCIVEKDSSIQSVVLKPKWDDGLSLSRPSESKTPSTSSSTSSSASKEEEEEEEKRKEEEDLRKEVEALKQKLKLEEEKRKREELKTARLMRKVDHRVIFDLVDKIKKSPDSESTSKLYHEHRDEILSVFLAFQSKSEIEEHKREIVLCVQCLRWFVRHYISGNDIFLPIPDLNDLIDTFIDHLSRCEKVLEGDVDEEYCSICINYSGLVHDKWDSFLPNISPTFQRILERGSKEKLGGDVAQCLLITLSNISNSPSSSTRSSILTLIKPYIRDWLRIYKDDTWPLFHPVLDVVKREFVGDKIVQDDHEWVLLFFSNLCCDPSHAVEVYDNVKDLLDMWFTVMKKEGHKRGIKYWSKLISMFSTVPSLVPFISPKYDTNMKWCNNNGGWDDDYTRYLSNRYPYLKWSELVVTINKCPDSASKYRLYHEHRDEILSVFLAFQSKSEIEEHKREIVLCAQCLRWFVRHVISGNDIYLPIPDLNDLIDTFIGHLSRCEEVLEGDVDEEY</sequence>
<keyword evidence="3" id="KW-1185">Reference proteome</keyword>
<accession>A0ABQ5K0T1</accession>
<dbReference type="Proteomes" id="UP001057375">
    <property type="component" value="Unassembled WGS sequence"/>
</dbReference>
<feature type="region of interest" description="Disordered" evidence="1">
    <location>
        <begin position="22"/>
        <end position="67"/>
    </location>
</feature>
<gene>
    <name evidence="2" type="ORF">ADUPG1_012273</name>
</gene>
<feature type="non-terminal residue" evidence="2">
    <location>
        <position position="510"/>
    </location>
</feature>
<name>A0ABQ5K0T1_9EUKA</name>
<feature type="compositionally biased region" description="Basic and acidic residues" evidence="1">
    <location>
        <begin position="58"/>
        <end position="67"/>
    </location>
</feature>
<feature type="compositionally biased region" description="Low complexity" evidence="1">
    <location>
        <begin position="31"/>
        <end position="49"/>
    </location>
</feature>
<proteinExistence type="predicted"/>